<evidence type="ECO:0000313" key="6">
    <source>
        <dbReference type="Proteomes" id="UP000790347"/>
    </source>
</evidence>
<comment type="caution">
    <text evidence="5">The sequence shown here is derived from an EMBL/GenBank/DDBJ whole genome shotgun (WGS) entry which is preliminary data.</text>
</comment>
<accession>A0A922HP04</accession>
<keyword evidence="6" id="KW-1185">Reference proteome</keyword>
<reference evidence="5" key="1">
    <citation type="submission" date="2013-05" db="EMBL/GenBank/DDBJ databases">
        <authorList>
            <person name="Yim A.K.Y."/>
            <person name="Chan T.F."/>
            <person name="Ji K.M."/>
            <person name="Liu X.Y."/>
            <person name="Zhou J.W."/>
            <person name="Li R.Q."/>
            <person name="Yang K.Y."/>
            <person name="Li J."/>
            <person name="Li M."/>
            <person name="Law P.T.W."/>
            <person name="Wu Y.L."/>
            <person name="Cai Z.L."/>
            <person name="Qin H."/>
            <person name="Bao Y."/>
            <person name="Leung R.K.K."/>
            <person name="Ng P.K.S."/>
            <person name="Zou J."/>
            <person name="Zhong X.J."/>
            <person name="Ran P.X."/>
            <person name="Zhong N.S."/>
            <person name="Liu Z.G."/>
            <person name="Tsui S.K.W."/>
        </authorList>
    </citation>
    <scope>NUCLEOTIDE SEQUENCE</scope>
    <source>
        <strain evidence="5">Derf</strain>
        <tissue evidence="5">Whole organism</tissue>
    </source>
</reference>
<keyword evidence="5" id="KW-0540">Nuclease</keyword>
<reference evidence="5" key="2">
    <citation type="journal article" date="2022" name="Res Sq">
        <title>Comparative Genomics Reveals Insights into the Divergent Evolution of Astigmatic Mites and Household Pest Adaptations.</title>
        <authorList>
            <person name="Xiong Q."/>
            <person name="Wan A.T.-Y."/>
            <person name="Liu X.-Y."/>
            <person name="Fung C.S.-H."/>
            <person name="Xiao X."/>
            <person name="Malainual N."/>
            <person name="Hou J."/>
            <person name="Wang L."/>
            <person name="Wang M."/>
            <person name="Yang K."/>
            <person name="Cui Y."/>
            <person name="Leung E."/>
            <person name="Nong W."/>
            <person name="Shin S.-K."/>
            <person name="Au S."/>
            <person name="Jeong K.Y."/>
            <person name="Chew F.T."/>
            <person name="Hui J."/>
            <person name="Leung T.F."/>
            <person name="Tungtrongchitr A."/>
            <person name="Zhong N."/>
            <person name="Liu Z."/>
            <person name="Tsui S."/>
        </authorList>
    </citation>
    <scope>NUCLEOTIDE SEQUENCE</scope>
    <source>
        <strain evidence="5">Derf</strain>
        <tissue evidence="5">Whole organism</tissue>
    </source>
</reference>
<evidence type="ECO:0000259" key="4">
    <source>
        <dbReference type="Pfam" id="PF01974"/>
    </source>
</evidence>
<dbReference type="GO" id="GO:0003676">
    <property type="term" value="F:nucleic acid binding"/>
    <property type="evidence" value="ECO:0007669"/>
    <property type="project" value="InterPro"/>
</dbReference>
<dbReference type="Proteomes" id="UP000790347">
    <property type="component" value="Unassembled WGS sequence"/>
</dbReference>
<evidence type="ECO:0000256" key="3">
    <source>
        <dbReference type="ARBA" id="ARBA00034031"/>
    </source>
</evidence>
<dbReference type="GO" id="GO:0005737">
    <property type="term" value="C:cytoplasm"/>
    <property type="evidence" value="ECO:0007669"/>
    <property type="project" value="TreeGrafter"/>
</dbReference>
<dbReference type="EMBL" id="ASGP02000008">
    <property type="protein sequence ID" value="KAH9493655.1"/>
    <property type="molecule type" value="Genomic_DNA"/>
</dbReference>
<dbReference type="PANTHER" id="PTHR21227:SF0">
    <property type="entry name" value="TRNA-SPLICING ENDONUCLEASE SUBUNIT SEN2"/>
    <property type="match status" value="1"/>
</dbReference>
<evidence type="ECO:0000313" key="5">
    <source>
        <dbReference type="EMBL" id="KAH9493655.1"/>
    </source>
</evidence>
<dbReference type="PANTHER" id="PTHR21227">
    <property type="entry name" value="TRNA-SPLICING ENDONUCLEASE SUBUNIT SEN2"/>
    <property type="match status" value="1"/>
</dbReference>
<evidence type="ECO:0000256" key="2">
    <source>
        <dbReference type="ARBA" id="ARBA00012573"/>
    </source>
</evidence>
<dbReference type="GO" id="GO:0000214">
    <property type="term" value="C:tRNA-intron endonuclease complex"/>
    <property type="evidence" value="ECO:0007669"/>
    <property type="project" value="TreeGrafter"/>
</dbReference>
<dbReference type="Pfam" id="PF01974">
    <property type="entry name" value="tRNA_int_endo"/>
    <property type="match status" value="1"/>
</dbReference>
<dbReference type="GO" id="GO:0000213">
    <property type="term" value="F:tRNA-intron lyase activity"/>
    <property type="evidence" value="ECO:0007669"/>
    <property type="project" value="UniProtKB-EC"/>
</dbReference>
<comment type="similarity">
    <text evidence="1">Belongs to the tRNA-intron endonuclease family.</text>
</comment>
<feature type="domain" description="tRNA intron endonuclease catalytic" evidence="4">
    <location>
        <begin position="163"/>
        <end position="249"/>
    </location>
</feature>
<dbReference type="EC" id="4.6.1.16" evidence="2"/>
<dbReference type="InterPro" id="IPR006676">
    <property type="entry name" value="tRNA_splic"/>
</dbReference>
<gene>
    <name evidence="5" type="primary">TSEN2</name>
    <name evidence="5" type="ORF">DERF_014394</name>
</gene>
<dbReference type="GO" id="GO:0000379">
    <property type="term" value="P:tRNA-type intron splice site recognition and cleavage"/>
    <property type="evidence" value="ECO:0007669"/>
    <property type="project" value="TreeGrafter"/>
</dbReference>
<sequence length="376" mass="43001">MIAIGRLIEKEKLISIEHLPTILALNKMGFFGAHSSREIIFKSMIDSTTQNNRQQSQNKPKFTVGFFSLKTVDIPSALTTFIGDTNKLKKNENQNSTTTTKDQKTSFTSMKLNLEEAYFLSYVFGMLKIEKNPKEFYGLDELWQCCCRLSNDDSKSGGDCTKFVTRFAAYYYFRSQGFIVSNGFKFGVDYLLYEEGPPFNHSHYAVIVEYKYDDDDGDQKQNETCKYNEISGLIRISNNSRKELIQCTVIIPATYRSHLSDCGPGCIKYFHINLIHLQRQTLDTWQNNSGGGGEGSKNLLAVEMPTLLIVDWSVGRLFAQSDTNELRTPKQHWKIFLLFSQYFGFVCLLSSEPMSKKIEVHVQLGCTQQQQQLVHI</sequence>
<comment type="catalytic activity">
    <reaction evidence="3">
        <text>pretRNA = a 3'-half-tRNA molecule with a 5'-OH end + a 5'-half-tRNA molecule with a 2',3'-cyclic phosphate end + an intron with a 2',3'-cyclic phosphate and a 5'-hydroxyl terminus.</text>
        <dbReference type="EC" id="4.6.1.16"/>
    </reaction>
</comment>
<dbReference type="SUPFAM" id="SSF53032">
    <property type="entry name" value="tRNA-intron endonuclease catalytic domain-like"/>
    <property type="match status" value="1"/>
</dbReference>
<keyword evidence="5" id="KW-0255">Endonuclease</keyword>
<dbReference type="InterPro" id="IPR006677">
    <property type="entry name" value="tRNA_intron_Endonuc_cat-like"/>
</dbReference>
<dbReference type="InterPro" id="IPR036167">
    <property type="entry name" value="tRNA_intron_Endo_cat-like_sf"/>
</dbReference>
<protein>
    <recommendedName>
        <fullName evidence="2">tRNA-intron lyase</fullName>
        <ecNumber evidence="2">4.6.1.16</ecNumber>
    </recommendedName>
</protein>
<dbReference type="AlphaFoldDB" id="A0A922HP04"/>
<evidence type="ECO:0000256" key="1">
    <source>
        <dbReference type="ARBA" id="ARBA00008078"/>
    </source>
</evidence>
<name>A0A922HP04_DERFA</name>
<keyword evidence="5" id="KW-0378">Hydrolase</keyword>
<dbReference type="CDD" id="cd22363">
    <property type="entry name" value="tRNA-intron_lyase_C"/>
    <property type="match status" value="1"/>
</dbReference>
<dbReference type="Gene3D" id="3.40.1350.10">
    <property type="match status" value="1"/>
</dbReference>
<dbReference type="InterPro" id="IPR011856">
    <property type="entry name" value="tRNA_endonuc-like_dom_sf"/>
</dbReference>
<organism evidence="5 6">
    <name type="scientific">Dermatophagoides farinae</name>
    <name type="common">American house dust mite</name>
    <dbReference type="NCBI Taxonomy" id="6954"/>
    <lineage>
        <taxon>Eukaryota</taxon>
        <taxon>Metazoa</taxon>
        <taxon>Ecdysozoa</taxon>
        <taxon>Arthropoda</taxon>
        <taxon>Chelicerata</taxon>
        <taxon>Arachnida</taxon>
        <taxon>Acari</taxon>
        <taxon>Acariformes</taxon>
        <taxon>Sarcoptiformes</taxon>
        <taxon>Astigmata</taxon>
        <taxon>Psoroptidia</taxon>
        <taxon>Analgoidea</taxon>
        <taxon>Pyroglyphidae</taxon>
        <taxon>Dermatophagoidinae</taxon>
        <taxon>Dermatophagoides</taxon>
    </lineage>
</organism>
<proteinExistence type="inferred from homology"/>